<dbReference type="InterPro" id="IPR007130">
    <property type="entry name" value="DAGAT"/>
</dbReference>
<proteinExistence type="inferred from homology"/>
<evidence type="ECO:0000256" key="5">
    <source>
        <dbReference type="ARBA" id="ARBA00013244"/>
    </source>
</evidence>
<dbReference type="PANTHER" id="PTHR12317">
    <property type="entry name" value="DIACYLGLYCEROL O-ACYLTRANSFERASE"/>
    <property type="match status" value="1"/>
</dbReference>
<protein>
    <recommendedName>
        <fullName evidence="5 16">Diacylglycerol O-acyltransferase</fullName>
        <ecNumber evidence="5 16">2.3.1.20</ecNumber>
    </recommendedName>
</protein>
<comment type="catalytic activity">
    <reaction evidence="15 16">
        <text>an acyl-CoA + a 1,2-diacyl-sn-glycerol = a triacyl-sn-glycerol + CoA</text>
        <dbReference type="Rhea" id="RHEA:10868"/>
        <dbReference type="ChEBI" id="CHEBI:17815"/>
        <dbReference type="ChEBI" id="CHEBI:57287"/>
        <dbReference type="ChEBI" id="CHEBI:58342"/>
        <dbReference type="ChEBI" id="CHEBI:64615"/>
        <dbReference type="EC" id="2.3.1.20"/>
    </reaction>
</comment>
<evidence type="ECO:0000313" key="18">
    <source>
        <dbReference type="EMBL" id="BCS25180.1"/>
    </source>
</evidence>
<evidence type="ECO:0000256" key="7">
    <source>
        <dbReference type="ARBA" id="ARBA00022679"/>
    </source>
</evidence>
<evidence type="ECO:0000256" key="8">
    <source>
        <dbReference type="ARBA" id="ARBA00022692"/>
    </source>
</evidence>
<dbReference type="KEGG" id="apuu:APUU_41624A"/>
<evidence type="ECO:0000256" key="15">
    <source>
        <dbReference type="ARBA" id="ARBA00048109"/>
    </source>
</evidence>
<dbReference type="RefSeq" id="XP_041557374.1">
    <property type="nucleotide sequence ID" value="XM_041704828.1"/>
</dbReference>
<keyword evidence="8 16" id="KW-0812">Transmembrane</keyword>
<evidence type="ECO:0000256" key="12">
    <source>
        <dbReference type="ARBA" id="ARBA00023098"/>
    </source>
</evidence>
<accession>A0A7R8AQ21</accession>
<comment type="pathway">
    <text evidence="3">Lipid metabolism.</text>
</comment>
<keyword evidence="6 16" id="KW-0444">Lipid biosynthesis</keyword>
<comment type="subcellular location">
    <subcellularLocation>
        <location evidence="1 16">Endoplasmic reticulum membrane</location>
        <topology evidence="1 16">Multi-pass membrane protein</topology>
    </subcellularLocation>
</comment>
<evidence type="ECO:0000256" key="10">
    <source>
        <dbReference type="ARBA" id="ARBA00022824"/>
    </source>
</evidence>
<reference evidence="18" key="2">
    <citation type="submission" date="2021-02" db="EMBL/GenBank/DDBJ databases">
        <title>Aspergillus puulaauensis MK2 genome sequence.</title>
        <authorList>
            <person name="Futagami T."/>
            <person name="Mori K."/>
            <person name="Kadooka C."/>
            <person name="Tanaka T."/>
        </authorList>
    </citation>
    <scope>NUCLEOTIDE SEQUENCE</scope>
    <source>
        <strain evidence="18">MK2</strain>
    </source>
</reference>
<evidence type="ECO:0000313" key="19">
    <source>
        <dbReference type="Proteomes" id="UP000654913"/>
    </source>
</evidence>
<keyword evidence="10 16" id="KW-0256">Endoplasmic reticulum</keyword>
<keyword evidence="13 16" id="KW-0472">Membrane</keyword>
<dbReference type="Pfam" id="PF03982">
    <property type="entry name" value="DAGAT"/>
    <property type="match status" value="1"/>
</dbReference>
<dbReference type="GO" id="GO:0004144">
    <property type="term" value="F:diacylglycerol O-acyltransferase activity"/>
    <property type="evidence" value="ECO:0007669"/>
    <property type="project" value="UniProtKB-UniRule"/>
</dbReference>
<evidence type="ECO:0000256" key="9">
    <source>
        <dbReference type="ARBA" id="ARBA00022798"/>
    </source>
</evidence>
<dbReference type="CDD" id="cd07987">
    <property type="entry name" value="LPLAT_MGAT-like"/>
    <property type="match status" value="1"/>
</dbReference>
<keyword evidence="12 16" id="KW-0443">Lipid metabolism</keyword>
<keyword evidence="19" id="KW-1185">Reference proteome</keyword>
<reference evidence="18" key="1">
    <citation type="submission" date="2021-01" db="EMBL/GenBank/DDBJ databases">
        <authorList>
            <consortium name="Aspergillus puulaauensis MK2 genome sequencing consortium"/>
            <person name="Kazuki M."/>
            <person name="Futagami T."/>
        </authorList>
    </citation>
    <scope>NUCLEOTIDE SEQUENCE</scope>
    <source>
        <strain evidence="18">MK2</strain>
    </source>
</reference>
<feature type="compositionally biased region" description="Polar residues" evidence="17">
    <location>
        <begin position="25"/>
        <end position="40"/>
    </location>
</feature>
<evidence type="ECO:0000256" key="4">
    <source>
        <dbReference type="ARBA" id="ARBA00005420"/>
    </source>
</evidence>
<keyword evidence="7 18" id="KW-0808">Transferase</keyword>
<dbReference type="GO" id="GO:0019432">
    <property type="term" value="P:triglyceride biosynthetic process"/>
    <property type="evidence" value="ECO:0007669"/>
    <property type="project" value="UniProtKB-UniRule"/>
</dbReference>
<keyword evidence="11 16" id="KW-1133">Transmembrane helix</keyword>
<evidence type="ECO:0000256" key="14">
    <source>
        <dbReference type="ARBA" id="ARBA00023315"/>
    </source>
</evidence>
<organism evidence="18 19">
    <name type="scientific">Aspergillus puulaauensis</name>
    <dbReference type="NCBI Taxonomy" id="1220207"/>
    <lineage>
        <taxon>Eukaryota</taxon>
        <taxon>Fungi</taxon>
        <taxon>Dikarya</taxon>
        <taxon>Ascomycota</taxon>
        <taxon>Pezizomycotina</taxon>
        <taxon>Eurotiomycetes</taxon>
        <taxon>Eurotiomycetidae</taxon>
        <taxon>Eurotiales</taxon>
        <taxon>Aspergillaceae</taxon>
        <taxon>Aspergillus</taxon>
    </lineage>
</organism>
<feature type="transmembrane region" description="Helical" evidence="16">
    <location>
        <begin position="55"/>
        <end position="80"/>
    </location>
</feature>
<evidence type="ECO:0000256" key="16">
    <source>
        <dbReference type="RuleBase" id="RU367023"/>
    </source>
</evidence>
<dbReference type="AlphaFoldDB" id="A0A7R8AQ21"/>
<dbReference type="GO" id="GO:0006071">
    <property type="term" value="P:glycerol metabolic process"/>
    <property type="evidence" value="ECO:0007669"/>
    <property type="project" value="UniProtKB-UniRule"/>
</dbReference>
<evidence type="ECO:0000256" key="17">
    <source>
        <dbReference type="SAM" id="MobiDB-lite"/>
    </source>
</evidence>
<dbReference type="GO" id="GO:0005789">
    <property type="term" value="C:endoplasmic reticulum membrane"/>
    <property type="evidence" value="ECO:0007669"/>
    <property type="project" value="UniProtKB-SubCell"/>
</dbReference>
<dbReference type="UniPathway" id="UPA00282"/>
<dbReference type="OrthoDB" id="264532at2759"/>
<dbReference type="PANTHER" id="PTHR12317:SF0">
    <property type="entry name" value="ACYLTRANSFERASE"/>
    <property type="match status" value="1"/>
</dbReference>
<keyword evidence="14 16" id="KW-0012">Acyltransferase</keyword>
<evidence type="ECO:0000256" key="6">
    <source>
        <dbReference type="ARBA" id="ARBA00022516"/>
    </source>
</evidence>
<sequence>MGNQGGHDLVGYDYQHRQLYTLQHPSTTSEAKQSEVSSLHSSKRREDESGGIERVLQLLAVFSHSLTIYPLIPIFLLIVYAIYNPLRVILPVLLSLILPRSFTQRSEFLRSLPIWRLFASYFPIHLYRSTPLPPTRKYIFGYHPHGILSHGAFGSFATEALGFSELFPGIENSLLTLDSNFRIPIYRDYLLLLGMGSVSRASCEKILNTGGIDGKGTGNGITIVIGGAKESLEAVPNSMRLVLKDRKGFVKLAIRNGASLVPVLSFGENDLYTMLSDLDTKSFSGRVQQVFKKTLGFTVPFFYSKGPYMFDFGITPHRRPVNIAVGRPIHTRKMVDPVDGAYLDEVHGLYVKELERIWDEWKDVFAQGRAEEITFI</sequence>
<evidence type="ECO:0000256" key="13">
    <source>
        <dbReference type="ARBA" id="ARBA00023136"/>
    </source>
</evidence>
<evidence type="ECO:0000256" key="11">
    <source>
        <dbReference type="ARBA" id="ARBA00022989"/>
    </source>
</evidence>
<comment type="pathway">
    <text evidence="2 16">Glycerolipid metabolism; triacylglycerol biosynthesis.</text>
</comment>
<keyword evidence="9" id="KW-0319">Glycerol metabolism</keyword>
<comment type="caution">
    <text evidence="16">Lacks conserved residue(s) required for the propagation of feature annotation.</text>
</comment>
<evidence type="ECO:0000256" key="2">
    <source>
        <dbReference type="ARBA" id="ARBA00004771"/>
    </source>
</evidence>
<gene>
    <name evidence="18" type="primary">DGA1_1</name>
    <name evidence="18" type="ORF">APUU_41624A</name>
</gene>
<dbReference type="Proteomes" id="UP000654913">
    <property type="component" value="Chromosome 4"/>
</dbReference>
<dbReference type="EMBL" id="AP024446">
    <property type="protein sequence ID" value="BCS25180.1"/>
    <property type="molecule type" value="Genomic_DNA"/>
</dbReference>
<dbReference type="GeneID" id="64975185"/>
<evidence type="ECO:0000256" key="1">
    <source>
        <dbReference type="ARBA" id="ARBA00004477"/>
    </source>
</evidence>
<name>A0A7R8AQ21_9EURO</name>
<evidence type="ECO:0000256" key="3">
    <source>
        <dbReference type="ARBA" id="ARBA00005189"/>
    </source>
</evidence>
<comment type="similarity">
    <text evidence="4 16">Belongs to the diacylglycerol acyltransferase family.</text>
</comment>
<dbReference type="EC" id="2.3.1.20" evidence="5 16"/>
<feature type="region of interest" description="Disordered" evidence="17">
    <location>
        <begin position="25"/>
        <end position="45"/>
    </location>
</feature>
<comment type="function">
    <text evidence="16">Catalyzes the terminal and only committed step in triacylglycerol synthesis by using diacylglycerol and fatty acyl CoA as substrates.</text>
</comment>